<evidence type="ECO:0000313" key="2">
    <source>
        <dbReference type="Proteomes" id="UP000198796"/>
    </source>
</evidence>
<dbReference type="Proteomes" id="UP000198796">
    <property type="component" value="Unassembled WGS sequence"/>
</dbReference>
<organism evidence="1 2">
    <name type="scientific">Poseidonocella pacifica</name>
    <dbReference type="NCBI Taxonomy" id="871651"/>
    <lineage>
        <taxon>Bacteria</taxon>
        <taxon>Pseudomonadati</taxon>
        <taxon>Pseudomonadota</taxon>
        <taxon>Alphaproteobacteria</taxon>
        <taxon>Rhodobacterales</taxon>
        <taxon>Roseobacteraceae</taxon>
        <taxon>Poseidonocella</taxon>
    </lineage>
</organism>
<gene>
    <name evidence="1" type="ORF">SAMN05421688_0778</name>
</gene>
<protein>
    <submittedName>
        <fullName evidence="1">Uncharacterized protein</fullName>
    </submittedName>
</protein>
<reference evidence="1 2" key="1">
    <citation type="submission" date="2016-10" db="EMBL/GenBank/DDBJ databases">
        <authorList>
            <person name="de Groot N.N."/>
        </authorList>
    </citation>
    <scope>NUCLEOTIDE SEQUENCE [LARGE SCALE GENOMIC DNA]</scope>
    <source>
        <strain evidence="1 2">DSM 29316</strain>
    </source>
</reference>
<keyword evidence="2" id="KW-1185">Reference proteome</keyword>
<sequence length="126" mass="14206">MTTHFTHFTCVETAVFIGSQDALSDSGLERNLRIPLYRLEYRDLGPDRVSLNVPGVIYSPLFCAEFDAIDIGMKLHDLGYTGLYRPVCPSLPNPKMVADEIRRTCPATEVRLWEVKPEIPVRLVAV</sequence>
<dbReference type="EMBL" id="FOJU01000001">
    <property type="protein sequence ID" value="SFA77444.1"/>
    <property type="molecule type" value="Genomic_DNA"/>
</dbReference>
<proteinExistence type="predicted"/>
<evidence type="ECO:0000313" key="1">
    <source>
        <dbReference type="EMBL" id="SFA77444.1"/>
    </source>
</evidence>
<accession>A0A1I0VLZ9</accession>
<name>A0A1I0VLZ9_9RHOB</name>
<dbReference type="RefSeq" id="WP_175501188.1">
    <property type="nucleotide sequence ID" value="NZ_FOJU01000001.1"/>
</dbReference>
<dbReference type="AlphaFoldDB" id="A0A1I0VLZ9"/>